<protein>
    <submittedName>
        <fullName evidence="12">Potassium channel</fullName>
    </submittedName>
</protein>
<dbReference type="GO" id="GO:0015271">
    <property type="term" value="F:outward rectifier potassium channel activity"/>
    <property type="evidence" value="ECO:0007669"/>
    <property type="project" value="TreeGrafter"/>
</dbReference>
<keyword evidence="6 10" id="KW-0472">Membrane</keyword>
<evidence type="ECO:0000256" key="3">
    <source>
        <dbReference type="ARBA" id="ARBA00022692"/>
    </source>
</evidence>
<dbReference type="Gene3D" id="1.10.287.70">
    <property type="match status" value="2"/>
</dbReference>
<dbReference type="PRINTS" id="PR01333">
    <property type="entry name" value="2POREKCHANEL"/>
</dbReference>
<accession>A0A8H4VHH0</accession>
<evidence type="ECO:0000256" key="4">
    <source>
        <dbReference type="ARBA" id="ARBA00022989"/>
    </source>
</evidence>
<dbReference type="EMBL" id="JAACLJ010000001">
    <property type="protein sequence ID" value="KAF4595756.1"/>
    <property type="molecule type" value="Genomic_DNA"/>
</dbReference>
<feature type="transmembrane region" description="Helical" evidence="10">
    <location>
        <begin position="428"/>
        <end position="448"/>
    </location>
</feature>
<evidence type="ECO:0000256" key="8">
    <source>
        <dbReference type="RuleBase" id="RU003857"/>
    </source>
</evidence>
<keyword evidence="13" id="KW-1185">Reference proteome</keyword>
<organism evidence="12 13">
    <name type="scientific">Ophiocordyceps camponoti-floridani</name>
    <dbReference type="NCBI Taxonomy" id="2030778"/>
    <lineage>
        <taxon>Eukaryota</taxon>
        <taxon>Fungi</taxon>
        <taxon>Dikarya</taxon>
        <taxon>Ascomycota</taxon>
        <taxon>Pezizomycotina</taxon>
        <taxon>Sordariomycetes</taxon>
        <taxon>Hypocreomycetidae</taxon>
        <taxon>Hypocreales</taxon>
        <taxon>Ophiocordycipitaceae</taxon>
        <taxon>Ophiocordyceps</taxon>
    </lineage>
</organism>
<evidence type="ECO:0000313" key="12">
    <source>
        <dbReference type="EMBL" id="KAF4595756.1"/>
    </source>
</evidence>
<feature type="transmembrane region" description="Helical" evidence="10">
    <location>
        <begin position="210"/>
        <end position="228"/>
    </location>
</feature>
<evidence type="ECO:0000256" key="5">
    <source>
        <dbReference type="ARBA" id="ARBA00023065"/>
    </source>
</evidence>
<dbReference type="GO" id="GO:0030322">
    <property type="term" value="P:stabilization of membrane potential"/>
    <property type="evidence" value="ECO:0007669"/>
    <property type="project" value="TreeGrafter"/>
</dbReference>
<feature type="transmembrane region" description="Helical" evidence="10">
    <location>
        <begin position="366"/>
        <end position="390"/>
    </location>
</feature>
<dbReference type="Proteomes" id="UP000562929">
    <property type="component" value="Unassembled WGS sequence"/>
</dbReference>
<feature type="compositionally biased region" description="Low complexity" evidence="9">
    <location>
        <begin position="677"/>
        <end position="689"/>
    </location>
</feature>
<feature type="transmembrane region" description="Helical" evidence="10">
    <location>
        <begin position="129"/>
        <end position="148"/>
    </location>
</feature>
<name>A0A8H4VHH0_9HYPO</name>
<evidence type="ECO:0000256" key="9">
    <source>
        <dbReference type="SAM" id="MobiDB-lite"/>
    </source>
</evidence>
<feature type="transmembrane region" description="Helical" evidence="10">
    <location>
        <begin position="168"/>
        <end position="189"/>
    </location>
</feature>
<dbReference type="OrthoDB" id="297496at2759"/>
<dbReference type="Pfam" id="PF07885">
    <property type="entry name" value="Ion_trans_2"/>
    <property type="match status" value="2"/>
</dbReference>
<dbReference type="InterPro" id="IPR013099">
    <property type="entry name" value="K_chnl_dom"/>
</dbReference>
<evidence type="ECO:0000256" key="1">
    <source>
        <dbReference type="ARBA" id="ARBA00004141"/>
    </source>
</evidence>
<dbReference type="PANTHER" id="PTHR11003:SF301">
    <property type="entry name" value="POTASSIUM CHANNEL PROTEIN"/>
    <property type="match status" value="1"/>
</dbReference>
<feature type="domain" description="Potassium channel" evidence="11">
    <location>
        <begin position="217"/>
        <end position="288"/>
    </location>
</feature>
<gene>
    <name evidence="12" type="ORF">GQ602_001369</name>
</gene>
<feature type="transmembrane region" description="Helical" evidence="10">
    <location>
        <begin position="266"/>
        <end position="289"/>
    </location>
</feature>
<dbReference type="InterPro" id="IPR003280">
    <property type="entry name" value="2pore_dom_K_chnl"/>
</dbReference>
<feature type="compositionally biased region" description="Basic residues" evidence="9">
    <location>
        <begin position="652"/>
        <end position="671"/>
    </location>
</feature>
<dbReference type="PANTHER" id="PTHR11003">
    <property type="entry name" value="POTASSIUM CHANNEL, SUBFAMILY K"/>
    <property type="match status" value="1"/>
</dbReference>
<keyword evidence="3 8" id="KW-0812">Transmembrane</keyword>
<keyword evidence="4 10" id="KW-1133">Transmembrane helix</keyword>
<dbReference type="SUPFAM" id="SSF81324">
    <property type="entry name" value="Voltage-gated potassium channels"/>
    <property type="match status" value="2"/>
</dbReference>
<keyword evidence="7 8" id="KW-0407">Ion channel</keyword>
<evidence type="ECO:0000259" key="11">
    <source>
        <dbReference type="Pfam" id="PF07885"/>
    </source>
</evidence>
<feature type="domain" description="Potassium channel" evidence="11">
    <location>
        <begin position="375"/>
        <end position="452"/>
    </location>
</feature>
<evidence type="ECO:0000256" key="7">
    <source>
        <dbReference type="ARBA" id="ARBA00023303"/>
    </source>
</evidence>
<evidence type="ECO:0000256" key="6">
    <source>
        <dbReference type="ARBA" id="ARBA00023136"/>
    </source>
</evidence>
<proteinExistence type="inferred from homology"/>
<keyword evidence="2 8" id="KW-0813">Transport</keyword>
<comment type="subcellular location">
    <subcellularLocation>
        <location evidence="1">Membrane</location>
        <topology evidence="1">Multi-pass membrane protein</topology>
    </subcellularLocation>
</comment>
<dbReference type="GO" id="GO:0022841">
    <property type="term" value="F:potassium ion leak channel activity"/>
    <property type="evidence" value="ECO:0007669"/>
    <property type="project" value="TreeGrafter"/>
</dbReference>
<dbReference type="GO" id="GO:0005886">
    <property type="term" value="C:plasma membrane"/>
    <property type="evidence" value="ECO:0007669"/>
    <property type="project" value="TreeGrafter"/>
</dbReference>
<dbReference type="AlphaFoldDB" id="A0A8H4VHH0"/>
<evidence type="ECO:0000256" key="2">
    <source>
        <dbReference type="ARBA" id="ARBA00022448"/>
    </source>
</evidence>
<feature type="transmembrane region" description="Helical" evidence="10">
    <location>
        <begin position="402"/>
        <end position="421"/>
    </location>
</feature>
<sequence length="752" mass="84196">MVDSPLIDASDPLARVATSLLRPEFPLEARFQNDDSHLVPSRLWFASSAFPMVAGTLGPVASAFSICALVRQWRQHVPPETDLDAATFVPDPPWLLIINAIQLAVALVANIMLLLNMAKRVRFTIAQPITIVGWYISSILLIACTATASGPLRRSLDPPDEYVWSQAFYYGIWAAILYFIVASLMAVTFCGAWSGHYDKDFNLTNSQRTLMLQTIAVLAYLLIGALIFSKIEDWPYLDAVYWADVTLFTIGFGDFAPKTQLGRGLLIPYALVGIISVGLVISSISSLMLERGSRRLDARMEEKRRRKVITAMTRKGEDDILTPLPPGPISNMRVSDDPLADEFDRRRCEFDLMRMIQKTASSRRRWLAMALSFSIWVVLWLVGAAVFYACEWSYQHWTYFEAFYYCFISLLTIGYGDLHVVSNAGRSFFVFWSLMALPTMTVLISNAGDTVVKLINDYTNYLGNLTILPGDEPLGHTLKRIVHTISCGRLFPSVNRAGPDAEGLERLNEKTDQPWGDVQATVKTSASPSLSRALSVMRSSAGVLLPTNTAASGSLSRAMTAVQNTTGVLIPTNTAERQSLNRVHDILGALPTGNDFNLLLITEIQSVAKHLREDEPRRYSFEEWAWYLGLIGEDERKPEMHRKAIPKEERKHPRHRHHPHKHRHARRHHHSQRETHAPAASSSAPAAAVVDDDDGVEDDLLKWSWVGKYSPLVGGQEESEWILERLMMSLHESLWKTRVAHDEGLSETAASV</sequence>
<comment type="similarity">
    <text evidence="8">Belongs to the two pore domain potassium channel (TC 1.A.1.8) family.</text>
</comment>
<comment type="caution">
    <text evidence="12">The sequence shown here is derived from an EMBL/GenBank/DDBJ whole genome shotgun (WGS) entry which is preliminary data.</text>
</comment>
<keyword evidence="5 8" id="KW-0406">Ion transport</keyword>
<feature type="region of interest" description="Disordered" evidence="9">
    <location>
        <begin position="645"/>
        <end position="691"/>
    </location>
</feature>
<evidence type="ECO:0000313" key="13">
    <source>
        <dbReference type="Proteomes" id="UP000562929"/>
    </source>
</evidence>
<evidence type="ECO:0000256" key="10">
    <source>
        <dbReference type="SAM" id="Phobius"/>
    </source>
</evidence>
<feature type="transmembrane region" description="Helical" evidence="10">
    <location>
        <begin position="93"/>
        <end position="117"/>
    </location>
</feature>
<reference evidence="12 13" key="1">
    <citation type="journal article" date="2020" name="G3 (Bethesda)">
        <title>Genetic Underpinnings of Host Manipulation by Ophiocordyceps as Revealed by Comparative Transcriptomics.</title>
        <authorList>
            <person name="Will I."/>
            <person name="Das B."/>
            <person name="Trinh T."/>
            <person name="Brachmann A."/>
            <person name="Ohm R.A."/>
            <person name="de Bekker C."/>
        </authorList>
    </citation>
    <scope>NUCLEOTIDE SEQUENCE [LARGE SCALE GENOMIC DNA]</scope>
    <source>
        <strain evidence="12 13">EC05</strain>
    </source>
</reference>